<dbReference type="AlphaFoldDB" id="A0A4R2H6A8"/>
<comment type="caution">
    <text evidence="1">The sequence shown here is derived from an EMBL/GenBank/DDBJ whole genome shotgun (WGS) entry which is preliminary data.</text>
</comment>
<protein>
    <recommendedName>
        <fullName evidence="3">Aminoglycoside-2''-adenylyltransferase</fullName>
    </recommendedName>
</protein>
<gene>
    <name evidence="1" type="ORF">EV652_111246</name>
</gene>
<dbReference type="Pfam" id="PF10706">
    <property type="entry name" value="Aminoglyc_resit"/>
    <property type="match status" value="1"/>
</dbReference>
<accession>A0A4R2H6A8</accession>
<dbReference type="RefSeq" id="WP_132212698.1">
    <property type="nucleotide sequence ID" value="NZ_SLWN01000011.1"/>
</dbReference>
<dbReference type="OrthoDB" id="4539099at2"/>
<evidence type="ECO:0008006" key="3">
    <source>
        <dbReference type="Google" id="ProtNLM"/>
    </source>
</evidence>
<dbReference type="EMBL" id="SLWN01000011">
    <property type="protein sequence ID" value="TCO21335.1"/>
    <property type="molecule type" value="Genomic_DNA"/>
</dbReference>
<sequence length="220" mass="25752">MGVEERVWYDDGLEPEELAFQRLYGPWKVSTPADAQELLTGYDGEWWIAGGWSIDAFTGVRREHEDVDVSLWRRDIEKLRGHLKGSYDLWSNAGGRLRPLTDERPDQPDDADQIWLRKHALAPWEFDLQPNPDRDGRWVFRRDPTLDYALDEITWIAPTGIRYLNPEMALAYKAHLNRPKDNQDLTTTLPFLSEAQRTWLADMIDHLHPDHPWPVRIRAS</sequence>
<evidence type="ECO:0000313" key="2">
    <source>
        <dbReference type="Proteomes" id="UP000294508"/>
    </source>
</evidence>
<reference evidence="1 2" key="1">
    <citation type="journal article" date="2015" name="Stand. Genomic Sci.">
        <title>Genomic Encyclopedia of Bacterial and Archaeal Type Strains, Phase III: the genomes of soil and plant-associated and newly described type strains.</title>
        <authorList>
            <person name="Whitman W.B."/>
            <person name="Woyke T."/>
            <person name="Klenk H.P."/>
            <person name="Zhou Y."/>
            <person name="Lilburn T.G."/>
            <person name="Beck B.J."/>
            <person name="De Vos P."/>
            <person name="Vandamme P."/>
            <person name="Eisen J.A."/>
            <person name="Garrity G."/>
            <person name="Hugenholtz P."/>
            <person name="Kyrpides N.C."/>
        </authorList>
    </citation>
    <scope>NUCLEOTIDE SEQUENCE [LARGE SCALE GENOMIC DNA]</scope>
    <source>
        <strain evidence="1 2">VKM Ac-2572</strain>
    </source>
</reference>
<dbReference type="InterPro" id="IPR019646">
    <property type="entry name" value="Aminoglyc_AdlTrfase"/>
</dbReference>
<keyword evidence="2" id="KW-1185">Reference proteome</keyword>
<name>A0A4R2H6A8_9ACTN</name>
<dbReference type="Gene3D" id="3.30.460.40">
    <property type="match status" value="1"/>
</dbReference>
<proteinExistence type="predicted"/>
<organism evidence="1 2">
    <name type="scientific">Kribbella steppae</name>
    <dbReference type="NCBI Taxonomy" id="2512223"/>
    <lineage>
        <taxon>Bacteria</taxon>
        <taxon>Bacillati</taxon>
        <taxon>Actinomycetota</taxon>
        <taxon>Actinomycetes</taxon>
        <taxon>Propionibacteriales</taxon>
        <taxon>Kribbellaceae</taxon>
        <taxon>Kribbella</taxon>
    </lineage>
</organism>
<dbReference type="Proteomes" id="UP000294508">
    <property type="component" value="Unassembled WGS sequence"/>
</dbReference>
<evidence type="ECO:0000313" key="1">
    <source>
        <dbReference type="EMBL" id="TCO21335.1"/>
    </source>
</evidence>